<accession>A0AAD9N4U6</accession>
<dbReference type="PANTHER" id="PTHR23252:SF43">
    <property type="entry name" value="INTIMAL THICKNESS RELATED RECEPTOR IRP DOMAIN-CONTAINING PROTEIN"/>
    <property type="match status" value="1"/>
</dbReference>
<proteinExistence type="predicted"/>
<feature type="domain" description="GPR180/TMEM145 transmembrane" evidence="2">
    <location>
        <begin position="254"/>
        <end position="473"/>
    </location>
</feature>
<feature type="transmembrane region" description="Helical" evidence="1">
    <location>
        <begin position="320"/>
        <end position="341"/>
    </location>
</feature>
<dbReference type="GO" id="GO:0007186">
    <property type="term" value="P:G protein-coupled receptor signaling pathway"/>
    <property type="evidence" value="ECO:0007669"/>
    <property type="project" value="InterPro"/>
</dbReference>
<dbReference type="PANTHER" id="PTHR23252">
    <property type="entry name" value="INTIMAL THICKNESS RECEPTOR-RELATED"/>
    <property type="match status" value="1"/>
</dbReference>
<organism evidence="3 4">
    <name type="scientific">Paralvinella palmiformis</name>
    <dbReference type="NCBI Taxonomy" id="53620"/>
    <lineage>
        <taxon>Eukaryota</taxon>
        <taxon>Metazoa</taxon>
        <taxon>Spiralia</taxon>
        <taxon>Lophotrochozoa</taxon>
        <taxon>Annelida</taxon>
        <taxon>Polychaeta</taxon>
        <taxon>Sedentaria</taxon>
        <taxon>Canalipalpata</taxon>
        <taxon>Terebellida</taxon>
        <taxon>Terebelliformia</taxon>
        <taxon>Alvinellidae</taxon>
        <taxon>Paralvinella</taxon>
    </lineage>
</organism>
<evidence type="ECO:0000259" key="2">
    <source>
        <dbReference type="Pfam" id="PF10192"/>
    </source>
</evidence>
<reference evidence="3" key="1">
    <citation type="journal article" date="2023" name="Mol. Biol. Evol.">
        <title>Third-Generation Sequencing Reveals the Adaptive Role of the Epigenome in Three Deep-Sea Polychaetes.</title>
        <authorList>
            <person name="Perez M."/>
            <person name="Aroh O."/>
            <person name="Sun Y."/>
            <person name="Lan Y."/>
            <person name="Juniper S.K."/>
            <person name="Young C.R."/>
            <person name="Angers B."/>
            <person name="Qian P.Y."/>
        </authorList>
    </citation>
    <scope>NUCLEOTIDE SEQUENCE</scope>
    <source>
        <strain evidence="3">P08H-3</strain>
    </source>
</reference>
<feature type="transmembrane region" description="Helical" evidence="1">
    <location>
        <begin position="430"/>
        <end position="453"/>
    </location>
</feature>
<feature type="transmembrane region" description="Helical" evidence="1">
    <location>
        <begin position="279"/>
        <end position="300"/>
    </location>
</feature>
<feature type="transmembrane region" description="Helical" evidence="1">
    <location>
        <begin position="392"/>
        <end position="409"/>
    </location>
</feature>
<dbReference type="InterPro" id="IPR047831">
    <property type="entry name" value="GPR180/TMEM145"/>
</dbReference>
<keyword evidence="1" id="KW-0472">Membrane</keyword>
<dbReference type="Proteomes" id="UP001208570">
    <property type="component" value="Unassembled WGS sequence"/>
</dbReference>
<feature type="transmembrane region" description="Helical" evidence="1">
    <location>
        <begin position="459"/>
        <end position="478"/>
    </location>
</feature>
<keyword evidence="4" id="KW-1185">Reference proteome</keyword>
<feature type="transmembrane region" description="Helical" evidence="1">
    <location>
        <begin position="353"/>
        <end position="372"/>
    </location>
</feature>
<evidence type="ECO:0000256" key="1">
    <source>
        <dbReference type="SAM" id="Phobius"/>
    </source>
</evidence>
<dbReference type="InterPro" id="IPR019336">
    <property type="entry name" value="GPR180/TMEM145_TM"/>
</dbReference>
<sequence>MVVWLSSRTKYCHFPIKIKIFIVMAVICSSSCYTLCIVLLIVHYCSGLHLKGSWKSSEFFLFLAKFGFQQTNMEDKTNTQGYIYGNITSSDNVTTGLTFVVVDSEYFLQYYGNRSTIPRSKACPAMFYKIEQIAWDSECNPPPAGREDFLRSIPCPKGKLCKDEDSPKWVIEGYQFTYRVQDTTQPRFWYISLTSCFRYGNTSGPESCTWSHNPDESIILDYDIWLVNGHPQMKHINPFEHQFSFDHHDILEMYLIFFAAYLFLVPIQIYALTRQKHMLPFLLTLCMAMEYVGVIFNLIHVFKFAFDGEGVDLLKVVGNFIDNVAQCIFMLLLLLIVKGWTITRMEIGTRSRIILFTLWGTYTIGNMALFIWNLMEIDNISDIGEWQTWPGWLILVFRIAIMIWFLFELRETVVLERSKDKTRFYLHFGAGYLVWFVYLPIIAVICTQISSLWRYKTLISVTYSADFISYCVLVHLFWPSRSGLYFNLQTETRIQLDDLEYTGTLSDSDSSLDLHDTTAMLAKGRAKTSKVLKNGHTYMALPKSDSSAVGFNRQGD</sequence>
<feature type="transmembrane region" description="Helical" evidence="1">
    <location>
        <begin position="253"/>
        <end position="272"/>
    </location>
</feature>
<dbReference type="EMBL" id="JAODUP010000204">
    <property type="protein sequence ID" value="KAK2156820.1"/>
    <property type="molecule type" value="Genomic_DNA"/>
</dbReference>
<feature type="transmembrane region" description="Helical" evidence="1">
    <location>
        <begin position="20"/>
        <end position="44"/>
    </location>
</feature>
<gene>
    <name evidence="3" type="ORF">LSH36_204g04001</name>
</gene>
<keyword evidence="1" id="KW-1133">Transmembrane helix</keyword>
<evidence type="ECO:0000313" key="4">
    <source>
        <dbReference type="Proteomes" id="UP001208570"/>
    </source>
</evidence>
<evidence type="ECO:0000313" key="3">
    <source>
        <dbReference type="EMBL" id="KAK2156820.1"/>
    </source>
</evidence>
<dbReference type="AlphaFoldDB" id="A0AAD9N4U6"/>
<dbReference type="GO" id="GO:0019236">
    <property type="term" value="P:response to pheromone"/>
    <property type="evidence" value="ECO:0007669"/>
    <property type="project" value="InterPro"/>
</dbReference>
<dbReference type="Pfam" id="PF10192">
    <property type="entry name" value="GPR180-TMEM145_TM"/>
    <property type="match status" value="1"/>
</dbReference>
<comment type="caution">
    <text evidence="3">The sequence shown here is derived from an EMBL/GenBank/DDBJ whole genome shotgun (WGS) entry which is preliminary data.</text>
</comment>
<protein>
    <recommendedName>
        <fullName evidence="2">GPR180/TMEM145 transmembrane domain-containing protein</fullName>
    </recommendedName>
</protein>
<name>A0AAD9N4U6_9ANNE</name>
<keyword evidence="1" id="KW-0812">Transmembrane</keyword>